<dbReference type="SUPFAM" id="SSF51556">
    <property type="entry name" value="Metallo-dependent hydrolases"/>
    <property type="match status" value="1"/>
</dbReference>
<evidence type="ECO:0000313" key="1">
    <source>
        <dbReference type="EMBL" id="AMW05142.1"/>
    </source>
</evidence>
<dbReference type="InterPro" id="IPR032466">
    <property type="entry name" value="Metal_Hydrolase"/>
</dbReference>
<dbReference type="Proteomes" id="UP000076404">
    <property type="component" value="Chromosome"/>
</dbReference>
<dbReference type="OrthoDB" id="9779198at2"/>
<gene>
    <name evidence="1" type="ORF">GEMMAAP_10570</name>
</gene>
<proteinExistence type="predicted"/>
<dbReference type="KEGG" id="gph:GEMMAAP_10570"/>
<evidence type="ECO:0008006" key="3">
    <source>
        <dbReference type="Google" id="ProtNLM"/>
    </source>
</evidence>
<dbReference type="Gene3D" id="3.20.20.140">
    <property type="entry name" value="Metal-dependent hydrolases"/>
    <property type="match status" value="1"/>
</dbReference>
<dbReference type="RefSeq" id="WP_026849777.1">
    <property type="nucleotide sequence ID" value="NZ_CP011454.1"/>
</dbReference>
<name>A0A143BKT9_9BACT</name>
<organism evidence="1 2">
    <name type="scientific">Gemmatimonas phototrophica</name>
    <dbReference type="NCBI Taxonomy" id="1379270"/>
    <lineage>
        <taxon>Bacteria</taxon>
        <taxon>Pseudomonadati</taxon>
        <taxon>Gemmatimonadota</taxon>
        <taxon>Gemmatimonadia</taxon>
        <taxon>Gemmatimonadales</taxon>
        <taxon>Gemmatimonadaceae</taxon>
        <taxon>Gemmatimonas</taxon>
    </lineage>
</organism>
<protein>
    <recommendedName>
        <fullName evidence="3">Amidohydrolase-related domain-containing protein</fullName>
    </recommendedName>
</protein>
<dbReference type="STRING" id="1379270.GEMMAAP_10570"/>
<reference evidence="1 2" key="1">
    <citation type="journal article" date="2014" name="Proc. Natl. Acad. Sci. U.S.A.">
        <title>Functional type 2 photosynthetic reaction centers found in the rare bacterial phylum Gemmatimonadetes.</title>
        <authorList>
            <person name="Zeng Y."/>
            <person name="Feng F."/>
            <person name="Medova H."/>
            <person name="Dean J."/>
            <person name="Koblizek M."/>
        </authorList>
    </citation>
    <scope>NUCLEOTIDE SEQUENCE [LARGE SCALE GENOMIC DNA]</scope>
    <source>
        <strain evidence="1 2">AP64</strain>
    </source>
</reference>
<evidence type="ECO:0000313" key="2">
    <source>
        <dbReference type="Proteomes" id="UP000076404"/>
    </source>
</evidence>
<dbReference type="eggNOG" id="COG2159">
    <property type="taxonomic scope" value="Bacteria"/>
</dbReference>
<keyword evidence="2" id="KW-1185">Reference proteome</keyword>
<reference evidence="1 2" key="2">
    <citation type="journal article" date="2016" name="Environ. Microbiol. Rep.">
        <title>Metagenomic evidence for the presence of phototrophic Gemmatimonadetes bacteria in diverse environments.</title>
        <authorList>
            <person name="Zeng Y."/>
            <person name="Baumbach J."/>
            <person name="Barbosa E.G."/>
            <person name="Azevedo V."/>
            <person name="Zhang C."/>
            <person name="Koblizek M."/>
        </authorList>
    </citation>
    <scope>NUCLEOTIDE SEQUENCE [LARGE SCALE GENOMIC DNA]</scope>
    <source>
        <strain evidence="1 2">AP64</strain>
    </source>
</reference>
<accession>A0A143BKT9</accession>
<sequence>MNAEKGRGRIDVTAWIGGYPFRDVPHPEPEILVRVLEREGFAGAWVGHLPGAFHRDPVPSNRTLYAALAPYRDVLHPAPMVRPDWPGWEEMLRTAVNEGAPAVRAYPTLWGLGAGHGAMAELAYACGEAGIALHLTVRFEDLRQRHALDSAGDLTAAHVRHLARLPGAQPRLVVAGASRDLIEEIHWGLTPVEQARVWYDWHWVWGPPEDHFAHLVRTVGPDRLAWSSWWPLRLTQQAQVLVDLLDTDPSGAPEFSHGGNISVVSG</sequence>
<dbReference type="EMBL" id="CP011454">
    <property type="protein sequence ID" value="AMW05142.1"/>
    <property type="molecule type" value="Genomic_DNA"/>
</dbReference>
<dbReference type="AlphaFoldDB" id="A0A143BKT9"/>